<dbReference type="EMBL" id="LN871599">
    <property type="protein sequence ID" value="SIO73824.1"/>
    <property type="molecule type" value="Genomic_DNA"/>
</dbReference>
<feature type="region of interest" description="Disordered" evidence="1">
    <location>
        <begin position="1419"/>
        <end position="1446"/>
    </location>
</feature>
<evidence type="ECO:0000313" key="4">
    <source>
        <dbReference type="Proteomes" id="UP000002899"/>
    </source>
</evidence>
<feature type="transmembrane region" description="Helical" evidence="2">
    <location>
        <begin position="2681"/>
        <end position="2701"/>
    </location>
</feature>
<sequence length="2852" mass="310246">MTFIDCFLRRFGGGMIVQYLDTKSIAIDIEQGGFVVIRNLSLPIEISHPIVPLNLKSCKIGCVKVCAEWRSALRYNPSEKLRVEVTDLTLDIGLIDFGQWSDDELLEFLEHSKKKLLRHWENAFKTFGNFSLFEKIGFNVANSLAITCTNITINFNVDLEGFSGYIVRISIPELLLGGCDKLAGSELYGVRNSLLIALSINLSSVSISFAQANRAGADEIWIEMTTTPFDCEIGVRKWSPRALGMKPLFKRHNFFSNPAVGVTMSFSDLNFYLNSQVLDLIFSISGYFYTWSKWQYVLKDMLAARPSHTAAARYVKGQMGEAEKLKFERECPIEMLFRLINSNNKWFKYALHFCLKSGPFTISSDTARAEATLELTYKIYEKNSSKLFLTIDKIFIVAISKSVQSDGVVVDEFPIVYSSSIFQGGLVPIDGDMFELTIKQYTDHVTAIDIKVPRLTLALGNALAVITFFPSTIGAFDRIRKVIDELSDRKQIPMYKNRSLIKVQMLGVDLVAVFAPLEAESPTSVDKFAQLREYKYPYYLNTADVLSTDSSDNETSLQLVDRDQFLASHQISLHSPKDPFDGESEPIGRKFITCVNYAARLNTIHTHVYTDQIITFKSNSTASRCLAASLEDFVIFSDKKINHLSFALESLSLSLGGEIVAEMEKFRMAIYQIESSATVKSIILTIPTHLVKDVFLNLSKRDYLKEQVVDKGLEFYHRIDRIVKFFELQQEWSLAVSKEHSDLKAVSQALTLCDSGIEYPESKPANPKVKMSTKLKVHSLSLCAGAPNDVEISARKLSLDLAVQINGQASACIKAKYAKLSTGAGPVLLCANDTNFLQFDLSLQRLESLAFQYDVQSALSISSPVLDPAHIGALTDSIAAICGAVPQLKGGNSPWAQGSFRGNVAQALCLARIRLTATVDDLVLILQPGPGDEVFLYSRARLKALYDLATGPDSVPPPFIDSDGMARHLLVTVEETRISLKRGAMLLYIAEIKEVSMQATLLASSYGGKESVEFRPRMEAPIPTLSAVEHQESKSPKTPYPVGFQGSRYRDIVRKIKIAMRLGGHKQPSDANPVETDAKPAQLVQAQMIGNIGSSGHILYAAELIATRAKVWAIPDRSTSRGVRGTEEGLNLLIENVSGDLLRLQACGLLGLDPAKCVMTLSVVLGQLCIYLDSRPLIIPCGNISSRAGSGRFSSAAPGLGSSVPVTVWAKATVEGIRLHLPPPRVSSLESDKKFSIYQLEMKTSLYGLASGACNETDVADLWKQRHLVTCGEWRNLRIAHNTYTEMHRLFCTMAAPSHRLVALLSAESFTAELQPPPRLADRLPHLRLLSDCLNGTAVVDRLTRSVEAECKIQEFQLYCVLDGASQTIINDSSALSDISIAFYGSGAKRSLSLSLVDIQVVIELELIEKLLALGPSAPRANTNNTATTTTTATAAPNPNRRGDADFWTSPTPTERLGGLEVSINASRVALWLVRKQRTMSDKALHIHPAVIEQAEKLLDYECQCADPVNDLSGLGASLSATVNLSEDGLVLDCSGLSLYWGAPNSALYNVEILSFSDLTAGLTRNGSSRDVDVLVDSITVRLPLLIAGPALDFLKALKKMARRLVPAKGSSPAAPGLPAPIRMNAMAKEMRGSVYSGISSLDSTLLARLSLHGAQVALALDAAPRPSRVAVDAVLALDGWNDLRVPFAILHRAPLSLALTLYCGGSTPAAQTWSASAELGAVSLVLSYDLCRLLRHLSCVVPQRVGSSECLVYNELEQLVGLDLIGAREPVLVPRFCFRRVNLPLSHVFNANVLFINEAGCDRKIFDRKRAKLLLYGNTNDVSSALAGHRFSGDKIWGPGTSLPVVAPIIHPGSVPCLVVGSILRVENRTRMTLSVLCVNDAVTKTFNTLNAMSGANADAGNGNEKSRVEQLVLQENCSSSVPISWLQAGTRAEISNESGDVVRLPDLNSLAFGSYRADKWPVVFSKTCGVSARLDFTPSWGTRPRCLVLEPMVRCHNHLPWPIKICVLGNDVRTGKVLSIRPLQFAGLCWGESKPLLTVQAVLPGGLLFEGRAPVALKEGSKVTRCLTCSDSEEKIPIVIAASRHVLSVFIPVLLRNLMNAPVFVNHRALEPEEVVHLSVGDATALRISTHNPTHSSSHGSIHNCGLDRAQELPSSLKVNLLNPVRGGVLVDAQSVTSRSIGWSLWALQSQLPLNSTLLATIHSLFCITNSLPNDVFVRCEGESVPILLRSGSTVETSHCSTRRITVLDVEGSQEFNFEYAEREECIQRLLGPHLIDVTVGPLRTRRSLSMGSCAFVLQKTCAYEITLELAAEPRFILFNNTCEALTTSNCLSCGGEYVLGPGERCILDVPACPSFSLRLSIASRPVVIPCGVSSPAPGGGEDGSGCEYAFQVTRRGSRRLYVGAAPRFDGGGSDLGSSGLARGSSLGERCRALGVVRVSAARLTLTLVDEAALAALHLIGMSASLDPGPSASLRATVSSLHVDHFIPGGGIPAIVQTSNVDSADPMPFLDLILRCASSGDWEGEKLAMEGEKLANFVELLSVKVAPVCINIEFTVIKRLLSALRRMLPLLGSVASRLQPRPPSHSGAQGWASSYLHFGLVEVSPLSTAISIRTGGQEPFQELFALKLLEWLPLDTPKINFNLNGEKVEKFCGTPKQLAKRLGSGYIKQLLRQSIPSVWLSYPLAFLLGVLRALGALFATPARLINAPISKDSSRPEAALIGARLGIMLSMPYVVGGAFQTLGHTLNMLHKICGGQKVTPVGIIDSLWLSVNGMLADIFYYPWVGLRSEKLAFSNGVGISLLGYALCCVRCAACPILGLINLLTTICEGFSNTLIGDFEHFAHLSDTPDS</sequence>
<dbReference type="OrthoDB" id="383349at2759"/>
<keyword evidence="2" id="KW-1133">Transmembrane helix</keyword>
<evidence type="ECO:0000256" key="1">
    <source>
        <dbReference type="SAM" id="MobiDB-lite"/>
    </source>
</evidence>
<keyword evidence="2" id="KW-0472">Membrane</keyword>
<name>A0A1N6LY97_BABMR</name>
<accession>A0A1N6LY97</accession>
<dbReference type="RefSeq" id="XP_012650305.2">
    <property type="nucleotide sequence ID" value="XM_012794851.2"/>
</dbReference>
<keyword evidence="2" id="KW-0812">Transmembrane</keyword>
<dbReference type="GeneID" id="24426350"/>
<feature type="transmembrane region" description="Helical" evidence="2">
    <location>
        <begin position="2761"/>
        <end position="2782"/>
    </location>
</feature>
<dbReference type="Proteomes" id="UP000002899">
    <property type="component" value="Chromosome IV"/>
</dbReference>
<protein>
    <submittedName>
        <fullName evidence="3">Uncharacterized protein</fullName>
    </submittedName>
</protein>
<gene>
    <name evidence="3" type="ORF">BmR1_04g08600</name>
</gene>
<dbReference type="VEuPathDB" id="PiroplasmaDB:BmR1_04g08600"/>
<keyword evidence="4" id="KW-1185">Reference proteome</keyword>
<organism evidence="3 4">
    <name type="scientific">Babesia microti (strain RI)</name>
    <dbReference type="NCBI Taxonomy" id="1133968"/>
    <lineage>
        <taxon>Eukaryota</taxon>
        <taxon>Sar</taxon>
        <taxon>Alveolata</taxon>
        <taxon>Apicomplexa</taxon>
        <taxon>Aconoidasida</taxon>
        <taxon>Piroplasmida</taxon>
        <taxon>Babesiidae</taxon>
        <taxon>Babesia</taxon>
    </lineage>
</organism>
<reference evidence="3 4" key="3">
    <citation type="journal article" date="2016" name="Sci. Rep.">
        <title>Genome-wide diversity and gene expression profiling of Babesia microti isolates identify polymorphic genes that mediate host-pathogen interactions.</title>
        <authorList>
            <person name="Silva J.C."/>
            <person name="Cornillot E."/>
            <person name="McCracken C."/>
            <person name="Usmani-Brown S."/>
            <person name="Dwivedi A."/>
            <person name="Ifeonu O.O."/>
            <person name="Crabtree J."/>
            <person name="Gotia H.T."/>
            <person name="Virji A.Z."/>
            <person name="Reynes C."/>
            <person name="Colinge J."/>
            <person name="Kumar V."/>
            <person name="Lawres L."/>
            <person name="Pazzi J.E."/>
            <person name="Pablo J.V."/>
            <person name="Hung C."/>
            <person name="Brancato J."/>
            <person name="Kumari P."/>
            <person name="Orvis J."/>
            <person name="Tretina K."/>
            <person name="Chibucos M."/>
            <person name="Ott S."/>
            <person name="Sadzewicz L."/>
            <person name="Sengamalay N."/>
            <person name="Shetty A.C."/>
            <person name="Su Q."/>
            <person name="Tallon L."/>
            <person name="Fraser C.M."/>
            <person name="Frutos R."/>
            <person name="Molina D.M."/>
            <person name="Krause P.J."/>
            <person name="Ben Mamoun C."/>
        </authorList>
    </citation>
    <scope>NUCLEOTIDE SEQUENCE [LARGE SCALE GENOMIC DNA]</scope>
    <source>
        <strain evidence="3 4">RI</strain>
    </source>
</reference>
<feature type="transmembrane region" description="Helical" evidence="2">
    <location>
        <begin position="2721"/>
        <end position="2741"/>
    </location>
</feature>
<proteinExistence type="predicted"/>
<evidence type="ECO:0000256" key="2">
    <source>
        <dbReference type="SAM" id="Phobius"/>
    </source>
</evidence>
<reference evidence="3 4" key="1">
    <citation type="journal article" date="2012" name="Nucleic Acids Res.">
        <title>Sequencing of the smallest Apicomplexan genome from the human pathogen Babesia microti.</title>
        <authorList>
            <person name="Cornillot E."/>
            <person name="Hadj-Kaddour K."/>
            <person name="Dassouli A."/>
            <person name="Noel B."/>
            <person name="Ranwez V."/>
            <person name="Vacherie B."/>
            <person name="Augagneur Y."/>
            <person name="Bres V."/>
            <person name="Duclos A."/>
            <person name="Randazzo S."/>
            <person name="Carcy B."/>
            <person name="Debierre-Grockiego F."/>
            <person name="Delbecq S."/>
            <person name="Moubri-Menage K."/>
            <person name="Shams-Eldin H."/>
            <person name="Usmani-Brown S."/>
            <person name="Bringaud F."/>
            <person name="Wincker P."/>
            <person name="Vivares C.P."/>
            <person name="Schwarz R.T."/>
            <person name="Schetters T.P."/>
            <person name="Krause P.J."/>
            <person name="Gorenflot A."/>
            <person name="Berry V."/>
            <person name="Barbe V."/>
            <person name="Ben Mamoun C."/>
        </authorList>
    </citation>
    <scope>NUCLEOTIDE SEQUENCE [LARGE SCALE GENOMIC DNA]</scope>
    <source>
        <strain evidence="3 4">RI</strain>
    </source>
</reference>
<reference evidence="3 4" key="2">
    <citation type="journal article" date="2013" name="PLoS ONE">
        <title>Whole genome mapping and re-organization of the nuclear and mitochondrial genomes of Babesia microti isolates.</title>
        <authorList>
            <person name="Cornillot E."/>
            <person name="Dassouli A."/>
            <person name="Garg A."/>
            <person name="Pachikara N."/>
            <person name="Randazzo S."/>
            <person name="Depoix D."/>
            <person name="Carcy B."/>
            <person name="Delbecq S."/>
            <person name="Frutos R."/>
            <person name="Silva J.C."/>
            <person name="Sutton R."/>
            <person name="Krause P.J."/>
            <person name="Mamoun C.B."/>
        </authorList>
    </citation>
    <scope>NUCLEOTIDE SEQUENCE [LARGE SCALE GENOMIC DNA]</scope>
    <source>
        <strain evidence="3 4">RI</strain>
    </source>
</reference>
<feature type="compositionally biased region" description="Low complexity" evidence="1">
    <location>
        <begin position="1419"/>
        <end position="1440"/>
    </location>
</feature>
<dbReference type="KEGG" id="bmic:BmR1_04g08600"/>
<feature type="transmembrane region" description="Helical" evidence="2">
    <location>
        <begin position="2803"/>
        <end position="2825"/>
    </location>
</feature>
<evidence type="ECO:0000313" key="3">
    <source>
        <dbReference type="EMBL" id="SIO73824.1"/>
    </source>
</evidence>